<dbReference type="InterPro" id="IPR036186">
    <property type="entry name" value="Serpin_sf"/>
</dbReference>
<evidence type="ECO:0000256" key="2">
    <source>
        <dbReference type="RuleBase" id="RU000411"/>
    </source>
</evidence>
<dbReference type="AlphaFoldDB" id="A0A0M3IT87"/>
<dbReference type="InterPro" id="IPR023796">
    <property type="entry name" value="Serpin_dom"/>
</dbReference>
<dbReference type="CDD" id="cd00172">
    <property type="entry name" value="serpin"/>
    <property type="match status" value="1"/>
</dbReference>
<protein>
    <submittedName>
        <fullName evidence="5">SERPIN domain-containing protein</fullName>
    </submittedName>
</protein>
<dbReference type="GO" id="GO:0005615">
    <property type="term" value="C:extracellular space"/>
    <property type="evidence" value="ECO:0007669"/>
    <property type="project" value="InterPro"/>
</dbReference>
<dbReference type="InterPro" id="IPR000215">
    <property type="entry name" value="Serpin_fam"/>
</dbReference>
<evidence type="ECO:0000313" key="4">
    <source>
        <dbReference type="Proteomes" id="UP000036681"/>
    </source>
</evidence>
<accession>A0A0M3IT87</accession>
<dbReference type="Proteomes" id="UP000036681">
    <property type="component" value="Unplaced"/>
</dbReference>
<dbReference type="GO" id="GO:0004867">
    <property type="term" value="F:serine-type endopeptidase inhibitor activity"/>
    <property type="evidence" value="ECO:0007669"/>
    <property type="project" value="InterPro"/>
</dbReference>
<reference evidence="5" key="1">
    <citation type="submission" date="2017-02" db="UniProtKB">
        <authorList>
            <consortium name="WormBaseParasite"/>
        </authorList>
    </citation>
    <scope>IDENTIFICATION</scope>
</reference>
<feature type="domain" description="Serpin" evidence="3">
    <location>
        <begin position="76"/>
        <end position="266"/>
    </location>
</feature>
<dbReference type="InterPro" id="IPR042178">
    <property type="entry name" value="Serpin_sf_1"/>
</dbReference>
<keyword evidence="4" id="KW-1185">Reference proteome</keyword>
<evidence type="ECO:0000259" key="3">
    <source>
        <dbReference type="SMART" id="SM00093"/>
    </source>
</evidence>
<dbReference type="PANTHER" id="PTHR11461">
    <property type="entry name" value="SERINE PROTEASE INHIBITOR, SERPIN"/>
    <property type="match status" value="1"/>
</dbReference>
<organism evidence="4 5">
    <name type="scientific">Ascaris lumbricoides</name>
    <name type="common">Giant roundworm</name>
    <dbReference type="NCBI Taxonomy" id="6252"/>
    <lineage>
        <taxon>Eukaryota</taxon>
        <taxon>Metazoa</taxon>
        <taxon>Ecdysozoa</taxon>
        <taxon>Nematoda</taxon>
        <taxon>Chromadorea</taxon>
        <taxon>Rhabditida</taxon>
        <taxon>Spirurina</taxon>
        <taxon>Ascaridomorpha</taxon>
        <taxon>Ascaridoidea</taxon>
        <taxon>Ascarididae</taxon>
        <taxon>Ascaris</taxon>
    </lineage>
</organism>
<name>A0A0M3IT87_ASCLU</name>
<evidence type="ECO:0000313" key="5">
    <source>
        <dbReference type="WBParaSite" id="ALUE_0002196501-mRNA-1"/>
    </source>
</evidence>
<proteinExistence type="inferred from homology"/>
<dbReference type="Pfam" id="PF00079">
    <property type="entry name" value="Serpin"/>
    <property type="match status" value="2"/>
</dbReference>
<dbReference type="SUPFAM" id="SSF56574">
    <property type="entry name" value="Serpins"/>
    <property type="match status" value="2"/>
</dbReference>
<dbReference type="WBParaSite" id="ALUE_0002196501-mRNA-1">
    <property type="protein sequence ID" value="ALUE_0002196501-mRNA-1"/>
    <property type="gene ID" value="ALUE_0002196501"/>
</dbReference>
<dbReference type="Gene3D" id="3.30.497.10">
    <property type="entry name" value="Antithrombin, subunit I, domain 2"/>
    <property type="match status" value="2"/>
</dbReference>
<comment type="similarity">
    <text evidence="1 2">Belongs to the serpin family.</text>
</comment>
<evidence type="ECO:0000256" key="1">
    <source>
        <dbReference type="ARBA" id="ARBA00009500"/>
    </source>
</evidence>
<sequence length="266" mass="29709">MFIYHYSCNLKELDIAQADFALNLLSKSGSDEAAHKSAILSPFSIAVALAMTYAGAEGNTYKQMNDLDIAQADFALNLLNKSGSDEAAHKSAILSPFSIAVALAMTYAGAEGNTYKQMNDVLAAGVSNEEFNEYFAKILQEVSQPNEGYQLSSANKLFVKEGFDLKESYLNIIRSIYDGQLEQVDFSQAIAVANEINEWVENQTNSKITNLVRADMFTPLTRMILINAIYFKGTWSNVFSESRTRKKTFYEADGVTRQVRHLRMFF</sequence>
<dbReference type="SMART" id="SM00093">
    <property type="entry name" value="SERPIN"/>
    <property type="match status" value="1"/>
</dbReference>
<dbReference type="PANTHER" id="PTHR11461:SF211">
    <property type="entry name" value="GH10112P-RELATED"/>
    <property type="match status" value="1"/>
</dbReference>